<keyword evidence="3" id="KW-1185">Reference proteome</keyword>
<feature type="compositionally biased region" description="Basic residues" evidence="1">
    <location>
        <begin position="13"/>
        <end position="23"/>
    </location>
</feature>
<proteinExistence type="predicted"/>
<protein>
    <submittedName>
        <fullName evidence="2">Uncharacterized protein</fullName>
    </submittedName>
</protein>
<evidence type="ECO:0000313" key="2">
    <source>
        <dbReference type="EMBL" id="CCX32368.1"/>
    </source>
</evidence>
<feature type="region of interest" description="Disordered" evidence="1">
    <location>
        <begin position="1"/>
        <end position="27"/>
    </location>
</feature>
<evidence type="ECO:0000313" key="3">
    <source>
        <dbReference type="Proteomes" id="UP000018144"/>
    </source>
</evidence>
<dbReference type="EMBL" id="HF935830">
    <property type="protein sequence ID" value="CCX32368.1"/>
    <property type="molecule type" value="Genomic_DNA"/>
</dbReference>
<evidence type="ECO:0000256" key="1">
    <source>
        <dbReference type="SAM" id="MobiDB-lite"/>
    </source>
</evidence>
<dbReference type="AlphaFoldDB" id="U4LKA6"/>
<name>U4LKA6_PYROM</name>
<accession>U4LKA6</accession>
<reference evidence="2 3" key="1">
    <citation type="journal article" date="2013" name="PLoS Genet.">
        <title>The genome and development-dependent transcriptomes of Pyronema confluens: a window into fungal evolution.</title>
        <authorList>
            <person name="Traeger S."/>
            <person name="Altegoer F."/>
            <person name="Freitag M."/>
            <person name="Gabaldon T."/>
            <person name="Kempken F."/>
            <person name="Kumar A."/>
            <person name="Marcet-Houben M."/>
            <person name="Poggeler S."/>
            <person name="Stajich J.E."/>
            <person name="Nowrousian M."/>
        </authorList>
    </citation>
    <scope>NUCLEOTIDE SEQUENCE [LARGE SCALE GENOMIC DNA]</scope>
    <source>
        <strain evidence="3">CBS 100304</strain>
        <tissue evidence="2">Vegetative mycelium</tissue>
    </source>
</reference>
<sequence>MRRRDMVEDQDRRGHRRQLMRSSRRGERVRRDQEVMEGFRKLWIEEL</sequence>
<organism evidence="2 3">
    <name type="scientific">Pyronema omphalodes (strain CBS 100304)</name>
    <name type="common">Pyronema confluens</name>
    <dbReference type="NCBI Taxonomy" id="1076935"/>
    <lineage>
        <taxon>Eukaryota</taxon>
        <taxon>Fungi</taxon>
        <taxon>Dikarya</taxon>
        <taxon>Ascomycota</taxon>
        <taxon>Pezizomycotina</taxon>
        <taxon>Pezizomycetes</taxon>
        <taxon>Pezizales</taxon>
        <taxon>Pyronemataceae</taxon>
        <taxon>Pyronema</taxon>
    </lineage>
</organism>
<dbReference type="Proteomes" id="UP000018144">
    <property type="component" value="Unassembled WGS sequence"/>
</dbReference>
<gene>
    <name evidence="2" type="ORF">PCON_13000</name>
</gene>
<feature type="compositionally biased region" description="Basic and acidic residues" evidence="1">
    <location>
        <begin position="1"/>
        <end position="12"/>
    </location>
</feature>